<dbReference type="eggNOG" id="COG0477">
    <property type="taxonomic scope" value="Bacteria"/>
</dbReference>
<dbReference type="PANTHER" id="PTHR43045:SF4">
    <property type="entry name" value="TRANSPORTER YDFJ-RELATED"/>
    <property type="match status" value="1"/>
</dbReference>
<organism evidence="7 8">
    <name type="scientific">Alicyclobacillus acidoterrestris (strain ATCC 49025 / DSM 3922 / CIP 106132 / NCIMB 13137 / GD3B)</name>
    <dbReference type="NCBI Taxonomy" id="1356854"/>
    <lineage>
        <taxon>Bacteria</taxon>
        <taxon>Bacillati</taxon>
        <taxon>Bacillota</taxon>
        <taxon>Bacilli</taxon>
        <taxon>Bacillales</taxon>
        <taxon>Alicyclobacillaceae</taxon>
        <taxon>Alicyclobacillus</taxon>
    </lineage>
</organism>
<evidence type="ECO:0000256" key="4">
    <source>
        <dbReference type="ARBA" id="ARBA00022692"/>
    </source>
</evidence>
<dbReference type="AlphaFoldDB" id="T0CKD2"/>
<evidence type="ECO:0000256" key="3">
    <source>
        <dbReference type="ARBA" id="ARBA00022475"/>
    </source>
</evidence>
<dbReference type="RefSeq" id="WP_021294884.1">
    <property type="nucleotide sequence ID" value="NZ_AURB01000021.1"/>
</dbReference>
<evidence type="ECO:0000313" key="8">
    <source>
        <dbReference type="Proteomes" id="UP000829401"/>
    </source>
</evidence>
<dbReference type="GO" id="GO:0022857">
    <property type="term" value="F:transmembrane transporter activity"/>
    <property type="evidence" value="ECO:0007669"/>
    <property type="project" value="InterPro"/>
</dbReference>
<gene>
    <name evidence="7" type="ORF">K1I37_05895</name>
</gene>
<dbReference type="InterPro" id="IPR036259">
    <property type="entry name" value="MFS_trans_sf"/>
</dbReference>
<dbReference type="GO" id="GO:0005886">
    <property type="term" value="C:plasma membrane"/>
    <property type="evidence" value="ECO:0007669"/>
    <property type="project" value="UniProtKB-SubCell"/>
</dbReference>
<dbReference type="PANTHER" id="PTHR43045">
    <property type="entry name" value="SHIKIMATE TRANSPORTER"/>
    <property type="match status" value="1"/>
</dbReference>
<dbReference type="STRING" id="1356854.N007_18900"/>
<evidence type="ECO:0000256" key="2">
    <source>
        <dbReference type="ARBA" id="ARBA00022448"/>
    </source>
</evidence>
<dbReference type="InterPro" id="IPR020846">
    <property type="entry name" value="MFS_dom"/>
</dbReference>
<dbReference type="Pfam" id="PF07690">
    <property type="entry name" value="MFS_1"/>
    <property type="match status" value="1"/>
</dbReference>
<dbReference type="InterPro" id="IPR011701">
    <property type="entry name" value="MFS"/>
</dbReference>
<keyword evidence="5" id="KW-1133">Transmembrane helix</keyword>
<dbReference type="EMBL" id="CP080467">
    <property type="protein sequence ID" value="UNO50024.1"/>
    <property type="molecule type" value="Genomic_DNA"/>
</dbReference>
<keyword evidence="2" id="KW-0813">Transport</keyword>
<evidence type="ECO:0000256" key="5">
    <source>
        <dbReference type="ARBA" id="ARBA00022989"/>
    </source>
</evidence>
<dbReference type="PROSITE" id="PS50850">
    <property type="entry name" value="MFS"/>
    <property type="match status" value="1"/>
</dbReference>
<sequence length="468" mass="50311">MSTVPGAGIFGGRFTPEKRRSILVGWLAGMLNTYDLFLPVLVLPTAMGYFEPPTLSPEVQVTLINIAFAISMVAQPIGGLVIGPIGDRIGRKRLVIVTSAGFTIGTFLLAIMPGYAAWGYAAIGIFLFLRLANGAFSAAGLGGSVPLALERTPKRWRGLVGGLLGVAPTTGVILLSAVQLILNSKLSPEAFTQWGWRIPFLVGVVLGVILLIFIARISELALFAGEAEKRDRDTITKNRPLKEVFATSNLKTFGQMFMLYSGYLFAVQAAVSFVPSLLINILHQPAQAVDSLMLYGNIGIVVFGVVLGALSQRVGRRRMLLFGGAWIFVVCTILYYLTIHAAGAKSGFAAVGILGFFMIILTIAPFSGMVLTYTAERYPFHTRTTGFSAISTLTSVIPGFYSFYLLGLGKVMPYQYTVMVLTAVAGLLTWFGAKAGPETVDFEMLPQAEELLEIPSPTPAAESPMNIE</sequence>
<comment type="subcellular location">
    <subcellularLocation>
        <location evidence="1">Cell membrane</location>
        <topology evidence="1">Multi-pass membrane protein</topology>
    </subcellularLocation>
</comment>
<dbReference type="OrthoDB" id="7337792at2"/>
<name>T0CKD2_ALIAG</name>
<keyword evidence="3" id="KW-1003">Cell membrane</keyword>
<accession>A0A9E6ZQH7</accession>
<dbReference type="SUPFAM" id="SSF103473">
    <property type="entry name" value="MFS general substrate transporter"/>
    <property type="match status" value="1"/>
</dbReference>
<dbReference type="Proteomes" id="UP000829401">
    <property type="component" value="Chromosome"/>
</dbReference>
<dbReference type="Gene3D" id="1.20.1250.20">
    <property type="entry name" value="MFS general substrate transporter like domains"/>
    <property type="match status" value="2"/>
</dbReference>
<keyword evidence="4" id="KW-0812">Transmembrane</keyword>
<accession>T0CKD2</accession>
<reference evidence="8" key="1">
    <citation type="journal article" date="2022" name="G3 (Bethesda)">
        <title>Unveiling the complete genome sequence of Alicyclobacillus acidoterrestris DSM 3922T, a taint-producing strain.</title>
        <authorList>
            <person name="Leonardo I.C."/>
            <person name="Barreto Crespo M.T."/>
            <person name="Gaspar F.B."/>
        </authorList>
    </citation>
    <scope>NUCLEOTIDE SEQUENCE [LARGE SCALE GENOMIC DNA]</scope>
    <source>
        <strain evidence="8">DSM 3922</strain>
    </source>
</reference>
<protein>
    <submittedName>
        <fullName evidence="7">MFS transporter</fullName>
    </submittedName>
</protein>
<evidence type="ECO:0000256" key="6">
    <source>
        <dbReference type="ARBA" id="ARBA00023136"/>
    </source>
</evidence>
<dbReference type="KEGG" id="aaco:K1I37_05895"/>
<evidence type="ECO:0000256" key="1">
    <source>
        <dbReference type="ARBA" id="ARBA00004651"/>
    </source>
</evidence>
<keyword evidence="6" id="KW-0472">Membrane</keyword>
<proteinExistence type="predicted"/>
<keyword evidence="8" id="KW-1185">Reference proteome</keyword>
<evidence type="ECO:0000313" key="7">
    <source>
        <dbReference type="EMBL" id="UNO50024.1"/>
    </source>
</evidence>